<proteinExistence type="predicted"/>
<dbReference type="EMBL" id="JAKFHA010000073">
    <property type="protein sequence ID" value="MCF2534010.1"/>
    <property type="molecule type" value="Genomic_DNA"/>
</dbReference>
<keyword evidence="3" id="KW-1185">Reference proteome</keyword>
<sequence>MRFSTDTLVSPAPTTIPAPAPADEPADRLIPQASAWLRGLAHNPAVPAPLRRRVRELSAKSVEFPTRAVTVADLRAAVAGTADADRRRALLLTSELPADLDAALSRGAAPELRFATAADERTRLQVLRWLRGELRPRPPRFDDAGRELRTADDAEDDYIPERWNRKAGPAWTVSRSQLAVVQAMYAQWGDPLWSRIPEHPWFVDVKGLARFVGHELPYVRLTALEDPLVTAAEVAALLTDASPTLRWWARRDRRLP</sequence>
<dbReference type="AlphaFoldDB" id="A0AA41Q9F0"/>
<protein>
    <submittedName>
        <fullName evidence="2">Uncharacterized protein</fullName>
    </submittedName>
</protein>
<feature type="region of interest" description="Disordered" evidence="1">
    <location>
        <begin position="1"/>
        <end position="25"/>
    </location>
</feature>
<evidence type="ECO:0000313" key="3">
    <source>
        <dbReference type="Proteomes" id="UP001165378"/>
    </source>
</evidence>
<evidence type="ECO:0000313" key="2">
    <source>
        <dbReference type="EMBL" id="MCF2534010.1"/>
    </source>
</evidence>
<organism evidence="2 3">
    <name type="scientific">Yinghuangia soli</name>
    <dbReference type="NCBI Taxonomy" id="2908204"/>
    <lineage>
        <taxon>Bacteria</taxon>
        <taxon>Bacillati</taxon>
        <taxon>Actinomycetota</taxon>
        <taxon>Actinomycetes</taxon>
        <taxon>Kitasatosporales</taxon>
        <taxon>Streptomycetaceae</taxon>
        <taxon>Yinghuangia</taxon>
    </lineage>
</organism>
<evidence type="ECO:0000256" key="1">
    <source>
        <dbReference type="SAM" id="MobiDB-lite"/>
    </source>
</evidence>
<dbReference type="Proteomes" id="UP001165378">
    <property type="component" value="Unassembled WGS sequence"/>
</dbReference>
<dbReference type="RefSeq" id="WP_235058803.1">
    <property type="nucleotide sequence ID" value="NZ_JAKFHA010000073.1"/>
</dbReference>
<comment type="caution">
    <text evidence="2">The sequence shown here is derived from an EMBL/GenBank/DDBJ whole genome shotgun (WGS) entry which is preliminary data.</text>
</comment>
<accession>A0AA41Q9F0</accession>
<name>A0AA41Q9F0_9ACTN</name>
<gene>
    <name evidence="2" type="ORF">LZ495_43260</name>
</gene>
<feature type="non-terminal residue" evidence="2">
    <location>
        <position position="256"/>
    </location>
</feature>
<reference evidence="2" key="1">
    <citation type="submission" date="2022-01" db="EMBL/GenBank/DDBJ databases">
        <title>Genome-Based Taxonomic Classification of the Phylum Actinobacteria.</title>
        <authorList>
            <person name="Gao Y."/>
        </authorList>
    </citation>
    <scope>NUCLEOTIDE SEQUENCE</scope>
    <source>
        <strain evidence="2">KLBMP 8922</strain>
    </source>
</reference>